<dbReference type="InterPro" id="IPR018647">
    <property type="entry name" value="SLFN_3-like_DNA/RNA_helicase"/>
</dbReference>
<evidence type="ECO:0000313" key="2">
    <source>
        <dbReference type="EMBL" id="RVU16265.1"/>
    </source>
</evidence>
<feature type="domain" description="AAA+ ATPase" evidence="1">
    <location>
        <begin position="260"/>
        <end position="408"/>
    </location>
</feature>
<gene>
    <name evidence="2" type="ORF">EOT10_36970</name>
</gene>
<organism evidence="2 3">
    <name type="scientific">Streptomyces antnestii</name>
    <dbReference type="NCBI Taxonomy" id="2494256"/>
    <lineage>
        <taxon>Bacteria</taxon>
        <taxon>Bacillati</taxon>
        <taxon>Actinomycetota</taxon>
        <taxon>Actinomycetes</taxon>
        <taxon>Kitasatosporales</taxon>
        <taxon>Streptomycetaceae</taxon>
        <taxon>Streptomyces</taxon>
    </lineage>
</organism>
<dbReference type="Pfam" id="PF09848">
    <property type="entry name" value="SLFN-g3_helicase"/>
    <property type="match status" value="1"/>
</dbReference>
<dbReference type="Proteomes" id="UP000283128">
    <property type="component" value="Unassembled WGS sequence"/>
</dbReference>
<dbReference type="InterPro" id="IPR003593">
    <property type="entry name" value="AAA+_ATPase"/>
</dbReference>
<dbReference type="EMBL" id="RZYA01000028">
    <property type="protein sequence ID" value="RVU16265.1"/>
    <property type="molecule type" value="Genomic_DNA"/>
</dbReference>
<comment type="caution">
    <text evidence="2">The sequence shown here is derived from an EMBL/GenBank/DDBJ whole genome shotgun (WGS) entry which is preliminary data.</text>
</comment>
<protein>
    <submittedName>
        <fullName evidence="2">DUF2075 domain-containing protein</fullName>
    </submittedName>
</protein>
<sequence>MGEIAARVGDPSFLKACAARYTAAGFGVPGEAEVRSWRNSWPHLLEALGRAGLSDLQVYLEYGTPGGSRRLDALLIGAGPDGVLGLVVIELKQWQTCRVLDAERVMRSDGVVTAHPVFQVAAYRSFFTHWRPAGAPELDVRAVVVLHNASAEEAAVLRPDAPVAADIPVLSGADLSAPAKDLVGLLRSDGLAAPDAAEVAAFEGIRWEPSSRLLDHVGSDLEGTSSFALVGDQQDAFVRIRAAAVRHLPARGEVMVRKGDGAVITVSGGPGSGKTALAVRLLGRLMRDHPATRPRFVTPSGTLRTHLLDAVRGHSAARELFPSIGALRSTAQQTGALVIDEAQRIKRGGADGLPSELVAVVKHVPLAVIFLDERQVIRPDEGTSVDEIHAAARRLGRAHHHLELTGSFRCAGSAAYTAWVDALLYGEPVPWTGRAGYDLSLDDDPFQMQEWIDQATAAGHTARTTAGFCWPWPRNRPRTPTLPLDIRIDVPSPTGKTRVWETAWNARETLTDSDGNPLAPRSQLWATHTGGHQQIGCIYTAQGLEYHHSGVIIGPDLTWNNDHWEAHPDHSHDKDLRDLPPEQYLRYALNIYRVLLTRGTHTTRIHTTDPATQHFLDQLINPAPTPSN</sequence>
<proteinExistence type="predicted"/>
<dbReference type="SUPFAM" id="SSF52540">
    <property type="entry name" value="P-loop containing nucleoside triphosphate hydrolases"/>
    <property type="match status" value="1"/>
</dbReference>
<dbReference type="AlphaFoldDB" id="A0A3S2VMN2"/>
<reference evidence="2 3" key="1">
    <citation type="submission" date="2019-01" db="EMBL/GenBank/DDBJ databases">
        <title>Genome sequences of Streptomyces and Rhizobium isolates collected from root and soil.</title>
        <authorList>
            <person name="Chhettri S."/>
            <person name="Sevigny J.L."/>
            <person name="Sen A."/>
            <person name="Ennis N."/>
            <person name="Tisa L."/>
        </authorList>
    </citation>
    <scope>NUCLEOTIDE SEQUENCE [LARGE SCALE GENOMIC DNA]</scope>
    <source>
        <strain evidence="2 3">San01</strain>
    </source>
</reference>
<name>A0A3S2VMN2_9ACTN</name>
<accession>A0A3S2VMN2</accession>
<evidence type="ECO:0000313" key="3">
    <source>
        <dbReference type="Proteomes" id="UP000283128"/>
    </source>
</evidence>
<dbReference type="InterPro" id="IPR027417">
    <property type="entry name" value="P-loop_NTPase"/>
</dbReference>
<dbReference type="SMART" id="SM00382">
    <property type="entry name" value="AAA"/>
    <property type="match status" value="1"/>
</dbReference>
<dbReference type="RefSeq" id="WP_127832780.1">
    <property type="nucleotide sequence ID" value="NZ_RZYA01000028.1"/>
</dbReference>
<keyword evidence="3" id="KW-1185">Reference proteome</keyword>
<evidence type="ECO:0000259" key="1">
    <source>
        <dbReference type="SMART" id="SM00382"/>
    </source>
</evidence>
<dbReference type="OrthoDB" id="3193269at2"/>